<evidence type="ECO:0000313" key="2">
    <source>
        <dbReference type="EMBL" id="MDO1449227.1"/>
    </source>
</evidence>
<dbReference type="EMBL" id="JAUKPO010000017">
    <property type="protein sequence ID" value="MDO1449227.1"/>
    <property type="molecule type" value="Genomic_DNA"/>
</dbReference>
<sequence length="425" mass="47435">MINRIISWSIHNRFFVWIGIGLIIIGGIYSIWQTPIDAIPDLSENQVIVYTEWMGRNPQIIEDQITYPLVSNMQGLPNVKAIRASSMFGMSFIFVIFEDDTDIYWARTRVLERLNYAQRSLPQGITPTLGPDGTGVGHVFWYTLDAPGYNLGEQRAIQDWYVKFALQNVEGVSEVASFGGFQKQYQITIDPQKLVYYNIPLMSLLQKVTQNNRDVGGSIYEMNDMGYMIRGLGYIKNVADIENIPLGMNKSIPILVKDVATVQMGGEFRLGITEENGEGEVVGGIVVMRYEANAKAVIDLVKEKMQEVERGLPPGVKFKIAYDRSDLIEAAVATLQEALWEELLVVSLVVMVFIFHVRTALVAIITIPLSVLIGFILIQLSGISLNIMSLGGIALAIGDLVDAGIVMAENTYRELTDEVLNKERV</sequence>
<name>A0ABT8RAW9_9BACT</name>
<dbReference type="Pfam" id="PF00873">
    <property type="entry name" value="ACR_tran"/>
    <property type="match status" value="1"/>
</dbReference>
<feature type="transmembrane region" description="Helical" evidence="1">
    <location>
        <begin position="81"/>
        <end position="97"/>
    </location>
</feature>
<accession>A0ABT8RAW9</accession>
<dbReference type="PANTHER" id="PTHR32063">
    <property type="match status" value="1"/>
</dbReference>
<gene>
    <name evidence="2" type="ORF">Q0590_23320</name>
</gene>
<dbReference type="InterPro" id="IPR001036">
    <property type="entry name" value="Acrflvin-R"/>
</dbReference>
<proteinExistence type="predicted"/>
<feature type="transmembrane region" description="Helical" evidence="1">
    <location>
        <begin position="371"/>
        <end position="397"/>
    </location>
</feature>
<evidence type="ECO:0000313" key="3">
    <source>
        <dbReference type="Proteomes" id="UP001168528"/>
    </source>
</evidence>
<dbReference type="SUPFAM" id="SSF82714">
    <property type="entry name" value="Multidrug efflux transporter AcrB TolC docking domain, DN and DC subdomains"/>
    <property type="match status" value="1"/>
</dbReference>
<dbReference type="SUPFAM" id="SSF82693">
    <property type="entry name" value="Multidrug efflux transporter AcrB pore domain, PN1, PN2, PC1 and PC2 subdomains"/>
    <property type="match status" value="2"/>
</dbReference>
<dbReference type="Proteomes" id="UP001168528">
    <property type="component" value="Unassembled WGS sequence"/>
</dbReference>
<dbReference type="Gene3D" id="3.30.70.1430">
    <property type="entry name" value="Multidrug efflux transporter AcrB pore domain"/>
    <property type="match status" value="1"/>
</dbReference>
<protein>
    <submittedName>
        <fullName evidence="2">Efflux RND transporter permease subunit</fullName>
    </submittedName>
</protein>
<keyword evidence="1" id="KW-0812">Transmembrane</keyword>
<comment type="caution">
    <text evidence="2">The sequence shown here is derived from an EMBL/GenBank/DDBJ whole genome shotgun (WGS) entry which is preliminary data.</text>
</comment>
<dbReference type="RefSeq" id="WP_302040029.1">
    <property type="nucleotide sequence ID" value="NZ_JAUKPO010000017.1"/>
</dbReference>
<organism evidence="2 3">
    <name type="scientific">Rhodocytophaga aerolata</name>
    <dbReference type="NCBI Taxonomy" id="455078"/>
    <lineage>
        <taxon>Bacteria</taxon>
        <taxon>Pseudomonadati</taxon>
        <taxon>Bacteroidota</taxon>
        <taxon>Cytophagia</taxon>
        <taxon>Cytophagales</taxon>
        <taxon>Rhodocytophagaceae</taxon>
        <taxon>Rhodocytophaga</taxon>
    </lineage>
</organism>
<keyword evidence="3" id="KW-1185">Reference proteome</keyword>
<reference evidence="2" key="1">
    <citation type="submission" date="2023-07" db="EMBL/GenBank/DDBJ databases">
        <title>The genome sequence of Rhodocytophaga aerolata KACC 12507.</title>
        <authorList>
            <person name="Zhang X."/>
        </authorList>
    </citation>
    <scope>NUCLEOTIDE SEQUENCE</scope>
    <source>
        <strain evidence="2">KACC 12507</strain>
    </source>
</reference>
<dbReference type="InterPro" id="IPR027463">
    <property type="entry name" value="AcrB_DN_DC_subdom"/>
</dbReference>
<keyword evidence="1" id="KW-1133">Transmembrane helix</keyword>
<dbReference type="Gene3D" id="1.20.1640.10">
    <property type="entry name" value="Multidrug efflux transporter AcrB transmembrane domain"/>
    <property type="match status" value="1"/>
</dbReference>
<dbReference type="PANTHER" id="PTHR32063:SF19">
    <property type="entry name" value="CATION EFFLUX SYSTEM PROTEIN CUSA"/>
    <property type="match status" value="1"/>
</dbReference>
<feature type="transmembrane region" description="Helical" evidence="1">
    <location>
        <begin position="343"/>
        <end position="365"/>
    </location>
</feature>
<dbReference type="PRINTS" id="PR00702">
    <property type="entry name" value="ACRIFLAVINRP"/>
</dbReference>
<keyword evidence="1" id="KW-0472">Membrane</keyword>
<dbReference type="Gene3D" id="3.30.70.1320">
    <property type="entry name" value="Multidrug efflux transporter AcrB pore domain like"/>
    <property type="match status" value="1"/>
</dbReference>
<feature type="transmembrane region" description="Helical" evidence="1">
    <location>
        <begin position="12"/>
        <end position="32"/>
    </location>
</feature>
<dbReference type="SUPFAM" id="SSF82866">
    <property type="entry name" value="Multidrug efflux transporter AcrB transmembrane domain"/>
    <property type="match status" value="1"/>
</dbReference>
<evidence type="ECO:0000256" key="1">
    <source>
        <dbReference type="SAM" id="Phobius"/>
    </source>
</evidence>
<dbReference type="Gene3D" id="3.30.2090.10">
    <property type="entry name" value="Multidrug efflux transporter AcrB TolC docking domain, DN and DC subdomains"/>
    <property type="match status" value="1"/>
</dbReference>